<dbReference type="EMBL" id="NISK01000002">
    <property type="protein sequence ID" value="OWQ97615.1"/>
    <property type="molecule type" value="Genomic_DNA"/>
</dbReference>
<accession>A0A246JX33</accession>
<comment type="caution">
    <text evidence="2">The sequence shown here is derived from an EMBL/GenBank/DDBJ whole genome shotgun (WGS) entry which is preliminary data.</text>
</comment>
<organism evidence="2 3">
    <name type="scientific">Sphingopyxis bauzanensis</name>
    <dbReference type="NCBI Taxonomy" id="651663"/>
    <lineage>
        <taxon>Bacteria</taxon>
        <taxon>Pseudomonadati</taxon>
        <taxon>Pseudomonadota</taxon>
        <taxon>Alphaproteobacteria</taxon>
        <taxon>Sphingomonadales</taxon>
        <taxon>Sphingomonadaceae</taxon>
        <taxon>Sphingopyxis</taxon>
    </lineage>
</organism>
<evidence type="ECO:0000313" key="3">
    <source>
        <dbReference type="Proteomes" id="UP000197361"/>
    </source>
</evidence>
<evidence type="ECO:0000259" key="1">
    <source>
        <dbReference type="Pfam" id="PF01814"/>
    </source>
</evidence>
<dbReference type="OrthoDB" id="9793637at2"/>
<dbReference type="PANTHER" id="PTHR35585">
    <property type="entry name" value="HHE DOMAIN PROTEIN (AFU_ORTHOLOGUE AFUA_4G00730)"/>
    <property type="match status" value="1"/>
</dbReference>
<name>A0A246JX33_9SPHN</name>
<dbReference type="Pfam" id="PF01814">
    <property type="entry name" value="Hemerythrin"/>
    <property type="match status" value="1"/>
</dbReference>
<dbReference type="Proteomes" id="UP000197361">
    <property type="component" value="Unassembled WGS sequence"/>
</dbReference>
<dbReference type="AlphaFoldDB" id="A0A246JX33"/>
<protein>
    <submittedName>
        <fullName evidence="2">Hemerythrin</fullName>
    </submittedName>
</protein>
<dbReference type="RefSeq" id="WP_088441462.1">
    <property type="nucleotide sequence ID" value="NZ_BMMC01000003.1"/>
</dbReference>
<sequence>MTSRTDRDATHILATDHREVERLFDTFEKARDSDKKQAIAEQICTELKIHAQIEEEIFYPALRGKIDEDLLNEAYVEHDGAKTLINEIMAGGSDDAFYDAKVTVLKEQIEHHVEEEEKMRGNMFQQARAADIDLEALGDAMLARKQELKTLAESEGLPPAQPVTM</sequence>
<proteinExistence type="predicted"/>
<dbReference type="PANTHER" id="PTHR35585:SF1">
    <property type="entry name" value="HHE DOMAIN PROTEIN (AFU_ORTHOLOGUE AFUA_4G00730)"/>
    <property type="match status" value="1"/>
</dbReference>
<feature type="domain" description="Hemerythrin-like" evidence="1">
    <location>
        <begin position="9"/>
        <end position="118"/>
    </location>
</feature>
<keyword evidence="3" id="KW-1185">Reference proteome</keyword>
<dbReference type="InterPro" id="IPR012312">
    <property type="entry name" value="Hemerythrin-like"/>
</dbReference>
<reference evidence="2 3" key="1">
    <citation type="journal article" date="2010" name="Int. J. Syst. Evol. Microbiol.">
        <title>Sphingopyxis bauzanensis sp. nov., a psychrophilic bacterium isolated from soil.</title>
        <authorList>
            <person name="Zhang D.C."/>
            <person name="Liu H.C."/>
            <person name="Xin Y.H."/>
            <person name="Zhou Y.G."/>
            <person name="Schinner F."/>
            <person name="Margesin R."/>
        </authorList>
    </citation>
    <scope>NUCLEOTIDE SEQUENCE [LARGE SCALE GENOMIC DNA]</scope>
    <source>
        <strain evidence="2 3">DSM 22271</strain>
    </source>
</reference>
<gene>
    <name evidence="2" type="ORF">CDQ92_07690</name>
</gene>
<dbReference type="CDD" id="cd12108">
    <property type="entry name" value="Hr-like"/>
    <property type="match status" value="1"/>
</dbReference>
<dbReference type="Gene3D" id="1.20.120.520">
    <property type="entry name" value="nmb1532 protein domain like"/>
    <property type="match status" value="1"/>
</dbReference>
<evidence type="ECO:0000313" key="2">
    <source>
        <dbReference type="EMBL" id="OWQ97615.1"/>
    </source>
</evidence>